<reference evidence="2" key="1">
    <citation type="journal article" date="2012" name="Nat. Genet.">
        <title>Lifestyle transitions in plant pathogenic Colletotrichum fungi deciphered by genome and transcriptome analyses.</title>
        <authorList>
            <person name="O'Connell R.J."/>
            <person name="Thon M.R."/>
            <person name="Hacquard S."/>
            <person name="Amyotte S.G."/>
            <person name="Kleemann J."/>
            <person name="Torres M.F."/>
            <person name="Damm U."/>
            <person name="Buiate E.A."/>
            <person name="Epstein L."/>
            <person name="Alkan N."/>
            <person name="Altmueller J."/>
            <person name="Alvarado-Balderrama L."/>
            <person name="Bauser C.A."/>
            <person name="Becker C."/>
            <person name="Birren B.W."/>
            <person name="Chen Z."/>
            <person name="Choi J."/>
            <person name="Crouch J.A."/>
            <person name="Duvick J.P."/>
            <person name="Farman M.A."/>
            <person name="Gan P."/>
            <person name="Heiman D."/>
            <person name="Henrissat B."/>
            <person name="Howard R.J."/>
            <person name="Kabbage M."/>
            <person name="Koch C."/>
            <person name="Kracher B."/>
            <person name="Kubo Y."/>
            <person name="Law A.D."/>
            <person name="Lebrun M.-H."/>
            <person name="Lee Y.-H."/>
            <person name="Miyara I."/>
            <person name="Moore N."/>
            <person name="Neumann U."/>
            <person name="Nordstroem K."/>
            <person name="Panaccione D.G."/>
            <person name="Panstruga R."/>
            <person name="Place M."/>
            <person name="Proctor R.H."/>
            <person name="Prusky D."/>
            <person name="Rech G."/>
            <person name="Reinhardt R."/>
            <person name="Rollins J.A."/>
            <person name="Rounsley S."/>
            <person name="Schardl C.L."/>
            <person name="Schwartz D.C."/>
            <person name="Shenoy N."/>
            <person name="Shirasu K."/>
            <person name="Sikhakolli U.R."/>
            <person name="Stueber K."/>
            <person name="Sukno S.A."/>
            <person name="Sweigard J.A."/>
            <person name="Takano Y."/>
            <person name="Takahara H."/>
            <person name="Trail F."/>
            <person name="van der Does H.C."/>
            <person name="Voll L.M."/>
            <person name="Will I."/>
            <person name="Young S."/>
            <person name="Zeng Q."/>
            <person name="Zhang J."/>
            <person name="Zhou S."/>
            <person name="Dickman M.B."/>
            <person name="Schulze-Lefert P."/>
            <person name="Ver Loren van Themaat E."/>
            <person name="Ma L.-J."/>
            <person name="Vaillancourt L.J."/>
        </authorList>
    </citation>
    <scope>NUCLEOTIDE SEQUENCE [LARGE SCALE GENOMIC DNA]</scope>
    <source>
        <strain evidence="2">M1.001 / M2 / FGSC 10212</strain>
    </source>
</reference>
<dbReference type="EMBL" id="GG697384">
    <property type="protein sequence ID" value="EFQ34786.1"/>
    <property type="molecule type" value="Genomic_DNA"/>
</dbReference>
<organism evidence="2">
    <name type="scientific">Colletotrichum graminicola (strain M1.001 / M2 / FGSC 10212)</name>
    <name type="common">Maize anthracnose fungus</name>
    <name type="synonym">Glomerella graminicola</name>
    <dbReference type="NCBI Taxonomy" id="645133"/>
    <lineage>
        <taxon>Eukaryota</taxon>
        <taxon>Fungi</taxon>
        <taxon>Dikarya</taxon>
        <taxon>Ascomycota</taxon>
        <taxon>Pezizomycotina</taxon>
        <taxon>Sordariomycetes</taxon>
        <taxon>Hypocreomycetidae</taxon>
        <taxon>Glomerellales</taxon>
        <taxon>Glomerellaceae</taxon>
        <taxon>Colletotrichum</taxon>
        <taxon>Colletotrichum graminicola species complex</taxon>
    </lineage>
</organism>
<keyword evidence="2" id="KW-1185">Reference proteome</keyword>
<gene>
    <name evidence="1" type="ORF">GLRG_09930</name>
</gene>
<dbReference type="AlphaFoldDB" id="E3QV98"/>
<dbReference type="eggNOG" id="ENOG502R9X9">
    <property type="taxonomic scope" value="Eukaryota"/>
</dbReference>
<dbReference type="GeneID" id="24415295"/>
<evidence type="ECO:0008006" key="3">
    <source>
        <dbReference type="Google" id="ProtNLM"/>
    </source>
</evidence>
<name>E3QV98_COLGM</name>
<evidence type="ECO:0000313" key="2">
    <source>
        <dbReference type="Proteomes" id="UP000008782"/>
    </source>
</evidence>
<protein>
    <recommendedName>
        <fullName evidence="3">SnoaL-like domain-containing protein</fullName>
    </recommendedName>
</protein>
<dbReference type="RefSeq" id="XP_008098806.1">
    <property type="nucleotide sequence ID" value="XM_008100615.1"/>
</dbReference>
<dbReference type="HOGENOM" id="CLU_1610630_0_0_1"/>
<proteinExistence type="predicted"/>
<dbReference type="VEuPathDB" id="FungiDB:GLRG_09930"/>
<sequence length="165" mass="18785">MVSQTEKEERVFAELLGDSRYKPLGRQLDSRAHRLIDAMADAISSETLLKELCTEDVTMITGKRGSGQVHKGVQEVFGFCILDISTIRIIITTVDRRRIICPVEVYLATSASSYEKQRTVMIFDADDNCKIKRVEMRPLIEPERITVDVYQDGDGHEELYTDNNL</sequence>
<accession>E3QV98</accession>
<evidence type="ECO:0000313" key="1">
    <source>
        <dbReference type="EMBL" id="EFQ34786.1"/>
    </source>
</evidence>
<dbReference type="Proteomes" id="UP000008782">
    <property type="component" value="Unassembled WGS sequence"/>
</dbReference>